<dbReference type="Proteomes" id="UP000019277">
    <property type="component" value="Unassembled WGS sequence"/>
</dbReference>
<dbReference type="GO" id="GO:0016787">
    <property type="term" value="F:hydrolase activity"/>
    <property type="evidence" value="ECO:0007669"/>
    <property type="project" value="UniProtKB-KW"/>
</dbReference>
<comment type="cofactor">
    <cofactor evidence="1">
        <name>Mg(2+)</name>
        <dbReference type="ChEBI" id="CHEBI:18420"/>
    </cofactor>
</comment>
<feature type="domain" description="Nudix hydrolase" evidence="6">
    <location>
        <begin position="169"/>
        <end position="312"/>
    </location>
</feature>
<evidence type="ECO:0000256" key="4">
    <source>
        <dbReference type="ARBA" id="ARBA00022842"/>
    </source>
</evidence>
<dbReference type="OrthoDB" id="3214694at2"/>
<dbReference type="Pfam" id="PF00293">
    <property type="entry name" value="NUDIX"/>
    <property type="match status" value="1"/>
</dbReference>
<accession>W7J5B0</accession>
<dbReference type="PATRIC" id="fig|909613.9.peg.3436"/>
<evidence type="ECO:0000313" key="7">
    <source>
        <dbReference type="EMBL" id="EWC61284.1"/>
    </source>
</evidence>
<dbReference type="AlphaFoldDB" id="W7J5B0"/>
<dbReference type="InterPro" id="IPR020084">
    <property type="entry name" value="NUDIX_hydrolase_CS"/>
</dbReference>
<keyword evidence="3 5" id="KW-0378">Hydrolase</keyword>
<dbReference type="eggNOG" id="COG0494">
    <property type="taxonomic scope" value="Bacteria"/>
</dbReference>
<dbReference type="STRING" id="909613.UO65_3435"/>
<keyword evidence="4" id="KW-0460">Magnesium</keyword>
<keyword evidence="8" id="KW-1185">Reference proteome</keyword>
<dbReference type="PRINTS" id="PR00502">
    <property type="entry name" value="NUDIXFAMILY"/>
</dbReference>
<organism evidence="7 8">
    <name type="scientific">Actinokineospora spheciospongiae</name>
    <dbReference type="NCBI Taxonomy" id="909613"/>
    <lineage>
        <taxon>Bacteria</taxon>
        <taxon>Bacillati</taxon>
        <taxon>Actinomycetota</taxon>
        <taxon>Actinomycetes</taxon>
        <taxon>Pseudonocardiales</taxon>
        <taxon>Pseudonocardiaceae</taxon>
        <taxon>Actinokineospora</taxon>
    </lineage>
</organism>
<evidence type="ECO:0000256" key="1">
    <source>
        <dbReference type="ARBA" id="ARBA00001946"/>
    </source>
</evidence>
<reference evidence="7 8" key="1">
    <citation type="journal article" date="2014" name="Genome Announc.">
        <title>Draft Genome Sequence of the Antitrypanosomally Active Sponge-Associated Bacterium Actinokineospora sp. Strain EG49.</title>
        <authorList>
            <person name="Harjes J."/>
            <person name="Ryu T."/>
            <person name="Abdelmohsen U.R."/>
            <person name="Moitinho-Silva L."/>
            <person name="Horn H."/>
            <person name="Ravasi T."/>
            <person name="Hentschel U."/>
        </authorList>
    </citation>
    <scope>NUCLEOTIDE SEQUENCE [LARGE SCALE GENOMIC DNA]</scope>
    <source>
        <strain evidence="7 8">EG49</strain>
    </source>
</reference>
<dbReference type="SUPFAM" id="SSF55811">
    <property type="entry name" value="Nudix"/>
    <property type="match status" value="1"/>
</dbReference>
<dbReference type="EMBL" id="AYXG01000121">
    <property type="protein sequence ID" value="EWC61284.1"/>
    <property type="molecule type" value="Genomic_DNA"/>
</dbReference>
<dbReference type="PANTHER" id="PTHR43046">
    <property type="entry name" value="GDP-MANNOSE MANNOSYL HYDROLASE"/>
    <property type="match status" value="1"/>
</dbReference>
<evidence type="ECO:0000256" key="2">
    <source>
        <dbReference type="ARBA" id="ARBA00005582"/>
    </source>
</evidence>
<dbReference type="InterPro" id="IPR015797">
    <property type="entry name" value="NUDIX_hydrolase-like_dom_sf"/>
</dbReference>
<dbReference type="Gene3D" id="3.90.79.10">
    <property type="entry name" value="Nucleoside Triphosphate Pyrophosphohydrolase"/>
    <property type="match status" value="1"/>
</dbReference>
<sequence length="326" mass="36071">MSGFGLAVLLVGLALLVVLGSWLVGTANRLDRLHVRTDAAWAALDAALARRAVVARAVAGTLDPRAGDRLRVLADRAERAPRREREPAENALSRELAGVDRQSIPLVLAAELVDAEHRVVIARRVHGDAVRDTLAQRRRRVVRWFKLAGTAPQPAYLEIAEPQPTDLPRPRPAARVVLLDATDRVLLFHGHDPADPGDSYWFTAGGGVEPGEDLRGAAVRELREETGVDLPPDALTGPIWRRRVAFSFEGRNYDGEEWFFLARLPEGAQVSTDGFTELEARTIAEHRWWTPEDLRETTDTVYPVQLADLLPNLPDETWSGAPRTVR</sequence>
<comment type="caution">
    <text evidence="7">The sequence shown here is derived from an EMBL/GenBank/DDBJ whole genome shotgun (WGS) entry which is preliminary data.</text>
</comment>
<proteinExistence type="inferred from homology"/>
<protein>
    <submittedName>
        <fullName evidence="7">Membrane domain protein, NudB-like protein</fullName>
    </submittedName>
</protein>
<evidence type="ECO:0000256" key="5">
    <source>
        <dbReference type="RuleBase" id="RU003476"/>
    </source>
</evidence>
<dbReference type="PROSITE" id="PS51462">
    <property type="entry name" value="NUDIX"/>
    <property type="match status" value="1"/>
</dbReference>
<evidence type="ECO:0000313" key="8">
    <source>
        <dbReference type="Proteomes" id="UP000019277"/>
    </source>
</evidence>
<dbReference type="RefSeq" id="WP_035283544.1">
    <property type="nucleotide sequence ID" value="NZ_AYXG01000121.1"/>
</dbReference>
<evidence type="ECO:0000259" key="6">
    <source>
        <dbReference type="PROSITE" id="PS51462"/>
    </source>
</evidence>
<dbReference type="InterPro" id="IPR000086">
    <property type="entry name" value="NUDIX_hydrolase_dom"/>
</dbReference>
<dbReference type="PROSITE" id="PS00893">
    <property type="entry name" value="NUDIX_BOX"/>
    <property type="match status" value="1"/>
</dbReference>
<gene>
    <name evidence="7" type="ORF">UO65_3435</name>
</gene>
<evidence type="ECO:0000256" key="3">
    <source>
        <dbReference type="ARBA" id="ARBA00022801"/>
    </source>
</evidence>
<comment type="similarity">
    <text evidence="2 5">Belongs to the Nudix hydrolase family.</text>
</comment>
<name>W7J5B0_9PSEU</name>
<dbReference type="CDD" id="cd04685">
    <property type="entry name" value="NUDIX_Hydrolase"/>
    <property type="match status" value="1"/>
</dbReference>
<dbReference type="InterPro" id="IPR020476">
    <property type="entry name" value="Nudix_hydrolase"/>
</dbReference>
<dbReference type="PANTHER" id="PTHR43046:SF12">
    <property type="entry name" value="GDP-MANNOSE MANNOSYL HYDROLASE"/>
    <property type="match status" value="1"/>
</dbReference>